<dbReference type="PATRIC" id="fig|1758689.4.peg.3343"/>
<reference evidence="3 4" key="1">
    <citation type="submission" date="2016-03" db="EMBL/GenBank/DDBJ databases">
        <title>Shallow-sea hydrothermal system.</title>
        <authorList>
            <person name="Tang K."/>
        </authorList>
    </citation>
    <scope>NUCLEOTIDE SEQUENCE [LARGE SCALE GENOMIC DNA]</scope>
    <source>
        <strain evidence="3 4">JLT9</strain>
    </source>
</reference>
<dbReference type="Proteomes" id="UP000092482">
    <property type="component" value="Chromosome"/>
</dbReference>
<keyword evidence="2" id="KW-0456">Lyase</keyword>
<evidence type="ECO:0000256" key="2">
    <source>
        <dbReference type="HAMAP-Rule" id="MF_01074"/>
    </source>
</evidence>
<dbReference type="NCBIfam" id="TIGR00299">
    <property type="entry name" value="nickel pincer cofactor biosynthesis protein LarC"/>
    <property type="match status" value="1"/>
</dbReference>
<sequence length="410" mass="42872">MGRRLWIDASAGVAGDMLLGALLDAGARLGAVQEAVATVAPGAVDLVPDRVTRAGLAATQLHVRPRARAEEHRAWPELRRLLEGAALPGPVHDLALATFARLAVAESRAHGVPEEQVHFHEVGAWDSVADVVGVAAALHDLAVDHVSCTRVGLGSGTVRTAHGTMPVPVPAVVELLGASSVEAAADADLVGECATPTGVALLAEVTQGHGPVNAPPGRVTGSGVGAGSRDTAGRANVVRVVLHEQTDEAEDTDTGEEALVELAATVDDLDPRAWPPVLETLLAAGALDAWLVPVHMKKGRPGVVVHALARPADRAAVAEVMMRHTSTLGVRWHEVGRFVLDRVWREVRLGDDGTTVRVKLGLRDGVVQTVTPEFEDVRAVAEATGRPVRHLLRDVEVAAQLAGWEPGAEI</sequence>
<name>A0A1B1NGR0_9MICO</name>
<dbReference type="Gene3D" id="3.10.20.300">
    <property type="entry name" value="mk0293 like domain"/>
    <property type="match status" value="1"/>
</dbReference>
<dbReference type="EMBL" id="CP014989">
    <property type="protein sequence ID" value="ANS80599.1"/>
    <property type="molecule type" value="Genomic_DNA"/>
</dbReference>
<dbReference type="Pfam" id="PF01969">
    <property type="entry name" value="Ni_insertion"/>
    <property type="match status" value="1"/>
</dbReference>
<comment type="similarity">
    <text evidence="2">Belongs to the LarC family.</text>
</comment>
<dbReference type="Gene3D" id="3.30.70.1380">
    <property type="entry name" value="Transcriptional regulatory protein pf0864 domain like"/>
    <property type="match status" value="1"/>
</dbReference>
<dbReference type="RefSeq" id="WP_237141393.1">
    <property type="nucleotide sequence ID" value="NZ_CP014989.1"/>
</dbReference>
<dbReference type="InterPro" id="IPR002822">
    <property type="entry name" value="Ni_insertion"/>
</dbReference>
<organism evidence="3 4">
    <name type="scientific">Serinicoccus hydrothermalis</name>
    <dbReference type="NCBI Taxonomy" id="1758689"/>
    <lineage>
        <taxon>Bacteria</taxon>
        <taxon>Bacillati</taxon>
        <taxon>Actinomycetota</taxon>
        <taxon>Actinomycetes</taxon>
        <taxon>Micrococcales</taxon>
        <taxon>Ornithinimicrobiaceae</taxon>
        <taxon>Serinicoccus</taxon>
    </lineage>
</organism>
<protein>
    <recommendedName>
        <fullName evidence="2">Pyridinium-3,5-bisthiocarboxylic acid mononucleotide nickel insertion protein</fullName>
        <shortName evidence="2">P2TMN nickel insertion protein</shortName>
        <ecNumber evidence="2">4.99.1.12</ecNumber>
    </recommendedName>
    <alternativeName>
        <fullName evidence="2">Nickel-pincer cofactor biosynthesis protein LarC</fullName>
    </alternativeName>
</protein>
<dbReference type="GO" id="GO:0051604">
    <property type="term" value="P:protein maturation"/>
    <property type="evidence" value="ECO:0007669"/>
    <property type="project" value="UniProtKB-UniRule"/>
</dbReference>
<dbReference type="GO" id="GO:0016151">
    <property type="term" value="F:nickel cation binding"/>
    <property type="evidence" value="ECO:0007669"/>
    <property type="project" value="UniProtKB-UniRule"/>
</dbReference>
<comment type="function">
    <text evidence="2">Involved in the biosynthesis of a nickel-pincer cofactor ((SCS)Ni(II) pincer complex). Binds Ni(2+), and functions in nickel delivery to pyridinium-3,5-bisthiocarboxylic acid mononucleotide (P2TMN), to form the mature cofactor. Is thus probably required for the activation of nickel-pincer cofactor-dependent enzymes.</text>
</comment>
<keyword evidence="1 2" id="KW-0533">Nickel</keyword>
<dbReference type="PANTHER" id="PTHR36566:SF1">
    <property type="entry name" value="PYRIDINIUM-3,5-BISTHIOCARBOXYLIC ACID MONONUCLEOTIDE NICKEL INSERTION PROTEIN"/>
    <property type="match status" value="1"/>
</dbReference>
<accession>A0A1B1NGR0</accession>
<dbReference type="KEGG" id="serj:SGUI_3203"/>
<evidence type="ECO:0000313" key="3">
    <source>
        <dbReference type="EMBL" id="ANS80599.1"/>
    </source>
</evidence>
<dbReference type="AlphaFoldDB" id="A0A1B1NGR0"/>
<gene>
    <name evidence="2" type="primary">larC</name>
    <name evidence="3" type="ORF">SGUI_3203</name>
</gene>
<dbReference type="EC" id="4.99.1.12" evidence="2"/>
<dbReference type="HAMAP" id="MF_01074">
    <property type="entry name" value="LarC"/>
    <property type="match status" value="1"/>
</dbReference>
<proteinExistence type="inferred from homology"/>
<evidence type="ECO:0000313" key="4">
    <source>
        <dbReference type="Proteomes" id="UP000092482"/>
    </source>
</evidence>
<comment type="catalytic activity">
    <reaction evidence="2">
        <text>Ni(II)-pyridinium-3,5-bisthiocarboxylate mononucleotide = pyridinium-3,5-bisthiocarboxylate mononucleotide + Ni(2+)</text>
        <dbReference type="Rhea" id="RHEA:54784"/>
        <dbReference type="ChEBI" id="CHEBI:49786"/>
        <dbReference type="ChEBI" id="CHEBI:137372"/>
        <dbReference type="ChEBI" id="CHEBI:137373"/>
        <dbReference type="EC" id="4.99.1.12"/>
    </reaction>
</comment>
<evidence type="ECO:0000256" key="1">
    <source>
        <dbReference type="ARBA" id="ARBA00022596"/>
    </source>
</evidence>
<keyword evidence="4" id="KW-1185">Reference proteome</keyword>
<dbReference type="GO" id="GO:0016829">
    <property type="term" value="F:lyase activity"/>
    <property type="evidence" value="ECO:0007669"/>
    <property type="project" value="UniProtKB-UniRule"/>
</dbReference>
<dbReference type="PANTHER" id="PTHR36566">
    <property type="entry name" value="NICKEL INSERTION PROTEIN-RELATED"/>
    <property type="match status" value="1"/>
</dbReference>
<dbReference type="STRING" id="1758689.SGUI_3203"/>